<reference evidence="13 14" key="1">
    <citation type="journal article" date="2018" name="Mol. Genet. Genomics">
        <title>The red deer Cervus elaphus genome CerEla1.0: sequencing, annotating, genes, and chromosomes.</title>
        <authorList>
            <person name="Bana N.A."/>
            <person name="Nyiri A."/>
            <person name="Nagy J."/>
            <person name="Frank K."/>
            <person name="Nagy T."/>
            <person name="Steger V."/>
            <person name="Schiller M."/>
            <person name="Lakatos P."/>
            <person name="Sugar L."/>
            <person name="Horn P."/>
            <person name="Barta E."/>
            <person name="Orosz L."/>
        </authorList>
    </citation>
    <scope>NUCLEOTIDE SEQUENCE [LARGE SCALE GENOMIC DNA]</scope>
    <source>
        <strain evidence="13">Hungarian</strain>
    </source>
</reference>
<comment type="subcellular location">
    <subcellularLocation>
        <location evidence="1">Nucleus</location>
        <location evidence="1">Nucleolus</location>
    </subcellularLocation>
</comment>
<evidence type="ECO:0000256" key="3">
    <source>
        <dbReference type="ARBA" id="ARBA00022552"/>
    </source>
</evidence>
<sequence>GFTFSGICRVTCLYGQVQVFGFTISQGQPAQNVFSTYTHSRLTINAVHYSVHEKSKKEMKREARVLLRPYLNQDDRYCLMSSFSPLCSIVLLERLKTSTVNFIISHPGLSYIFVQEVRTFQINSEYFALRSVGIRREKKKTGLRLTESAFAAMEELVSISSEEADSCPVILVCGCQDIGKSTFNRYLINQLLNRTPQKMVYYGKTSCKNNFENYIEVIKYVFSSYKREAPLIINTMGWVADQGLLLLIDLIRLLSPSHVVQFNSDRSKYMPDLTPDFVDDMDGLYTRRKSRVRNRGFHLPEFAENLEFADEEKESPVMSTGYKLMFVKSEFVTGKTPRNRESHNRVLRELAVLGYLSQLQPPVPFNAVALRIIHADVAPTHILYAVNASWVGLCKILDDVRGYASGPILLAQSPICDCVGFGICRGIDMEKRLYHILTPVPPEELRHVNCLLVGAVSIPQCVLKSQRGLEGTIPYVTTDYNFKLPGASEKIGARESGATYKEKGHPKAKFYRKTYQCS</sequence>
<evidence type="ECO:0000259" key="10">
    <source>
        <dbReference type="Pfam" id="PF16575"/>
    </source>
</evidence>
<dbReference type="AlphaFoldDB" id="A0A212CQ31"/>
<proteinExistence type="inferred from homology"/>
<dbReference type="InterPro" id="IPR057570">
    <property type="entry name" value="NOL9_C"/>
</dbReference>
<evidence type="ECO:0000313" key="13">
    <source>
        <dbReference type="EMBL" id="OWK08148.1"/>
    </source>
</evidence>
<dbReference type="OrthoDB" id="2405412at2759"/>
<dbReference type="Pfam" id="PF25467">
    <property type="entry name" value="NOL9_C"/>
    <property type="match status" value="1"/>
</dbReference>
<dbReference type="Pfam" id="PF24419">
    <property type="entry name" value="Cupin_NOL9"/>
    <property type="match status" value="1"/>
</dbReference>
<keyword evidence="6" id="KW-0418">Kinase</keyword>
<dbReference type="Gene3D" id="3.40.50.300">
    <property type="entry name" value="P-loop containing nucleotide triphosphate hydrolases"/>
    <property type="match status" value="2"/>
</dbReference>
<evidence type="ECO:0000256" key="1">
    <source>
        <dbReference type="ARBA" id="ARBA00004604"/>
    </source>
</evidence>
<keyword evidence="8" id="KW-0539">Nucleus</keyword>
<dbReference type="PANTHER" id="PTHR12755">
    <property type="entry name" value="CLEAVAGE/POLYADENYLATION FACTOR IA SUBUNIT CLP1P"/>
    <property type="match status" value="1"/>
</dbReference>
<evidence type="ECO:0000256" key="6">
    <source>
        <dbReference type="ARBA" id="ARBA00022777"/>
    </source>
</evidence>
<feature type="non-terminal residue" evidence="13">
    <location>
        <position position="1"/>
    </location>
</feature>
<dbReference type="PANTHER" id="PTHR12755:SF3">
    <property type="entry name" value="POLYNUCLEOTIDE 5'-HYDROXYL-KINASE NOL9"/>
    <property type="match status" value="1"/>
</dbReference>
<dbReference type="GO" id="GO:0051731">
    <property type="term" value="F:polynucleotide 5'-hydroxyl-kinase activity"/>
    <property type="evidence" value="ECO:0007669"/>
    <property type="project" value="InterPro"/>
</dbReference>
<feature type="domain" description="NOL9 C-terminal" evidence="12">
    <location>
        <begin position="363"/>
        <end position="459"/>
    </location>
</feature>
<keyword evidence="5" id="KW-0547">Nucleotide-binding</keyword>
<evidence type="ECO:0000256" key="4">
    <source>
        <dbReference type="ARBA" id="ARBA00022679"/>
    </source>
</evidence>
<dbReference type="InterPro" id="IPR057573">
    <property type="entry name" value="NOL9_N"/>
</dbReference>
<dbReference type="Pfam" id="PF16575">
    <property type="entry name" value="CLP1_P"/>
    <property type="match status" value="1"/>
</dbReference>
<keyword evidence="7" id="KW-0067">ATP-binding</keyword>
<comment type="similarity">
    <text evidence="2">Belongs to the Clp1 family. NOL9/GRC3 subfamily.</text>
</comment>
<evidence type="ECO:0000256" key="5">
    <source>
        <dbReference type="ARBA" id="ARBA00022741"/>
    </source>
</evidence>
<protein>
    <recommendedName>
        <fullName evidence="9">Polynucleotide 5'-hydroxyl-kinase NOL9</fullName>
    </recommendedName>
</protein>
<evidence type="ECO:0000313" key="14">
    <source>
        <dbReference type="Proteomes" id="UP000242450"/>
    </source>
</evidence>
<dbReference type="GO" id="GO:0005524">
    <property type="term" value="F:ATP binding"/>
    <property type="evidence" value="ECO:0007669"/>
    <property type="project" value="UniProtKB-KW"/>
</dbReference>
<organism evidence="13 14">
    <name type="scientific">Cervus elaphus hippelaphus</name>
    <name type="common">European red deer</name>
    <dbReference type="NCBI Taxonomy" id="46360"/>
    <lineage>
        <taxon>Eukaryota</taxon>
        <taxon>Metazoa</taxon>
        <taxon>Chordata</taxon>
        <taxon>Craniata</taxon>
        <taxon>Vertebrata</taxon>
        <taxon>Euteleostomi</taxon>
        <taxon>Mammalia</taxon>
        <taxon>Eutheria</taxon>
        <taxon>Laurasiatheria</taxon>
        <taxon>Artiodactyla</taxon>
        <taxon>Ruminantia</taxon>
        <taxon>Pecora</taxon>
        <taxon>Cervidae</taxon>
        <taxon>Cervinae</taxon>
        <taxon>Cervus</taxon>
    </lineage>
</organism>
<dbReference type="GO" id="GO:0000448">
    <property type="term" value="P:cleavage in ITS2 between 5.8S rRNA and LSU-rRNA of tricistronic rRNA transcript (SSU-rRNA, 5.8S rRNA, LSU-rRNA)"/>
    <property type="evidence" value="ECO:0007669"/>
    <property type="project" value="TreeGrafter"/>
</dbReference>
<feature type="domain" description="NOL9 N-terminal" evidence="11">
    <location>
        <begin position="2"/>
        <end position="115"/>
    </location>
</feature>
<evidence type="ECO:0000256" key="8">
    <source>
        <dbReference type="ARBA" id="ARBA00023242"/>
    </source>
</evidence>
<name>A0A212CQ31_CEREH</name>
<evidence type="ECO:0000259" key="11">
    <source>
        <dbReference type="Pfam" id="PF24419"/>
    </source>
</evidence>
<evidence type="ECO:0000256" key="2">
    <source>
        <dbReference type="ARBA" id="ARBA00011003"/>
    </source>
</evidence>
<gene>
    <name evidence="13" type="ORF">Celaphus_00011000</name>
</gene>
<keyword evidence="4" id="KW-0808">Transferase</keyword>
<dbReference type="InterPro" id="IPR045116">
    <property type="entry name" value="Clp1/Grc3"/>
</dbReference>
<dbReference type="InterPro" id="IPR032319">
    <property type="entry name" value="CLP1_P"/>
</dbReference>
<dbReference type="InterPro" id="IPR027417">
    <property type="entry name" value="P-loop_NTPase"/>
</dbReference>
<dbReference type="EMBL" id="MKHE01000014">
    <property type="protein sequence ID" value="OWK08148.1"/>
    <property type="molecule type" value="Genomic_DNA"/>
</dbReference>
<dbReference type="GO" id="GO:0005730">
    <property type="term" value="C:nucleolus"/>
    <property type="evidence" value="ECO:0007669"/>
    <property type="project" value="UniProtKB-SubCell"/>
</dbReference>
<evidence type="ECO:0000256" key="9">
    <source>
        <dbReference type="ARBA" id="ARBA00071212"/>
    </source>
</evidence>
<keyword evidence="3" id="KW-0698">rRNA processing</keyword>
<accession>A0A212CQ31</accession>
<evidence type="ECO:0000256" key="7">
    <source>
        <dbReference type="ARBA" id="ARBA00022840"/>
    </source>
</evidence>
<dbReference type="Proteomes" id="UP000242450">
    <property type="component" value="Chromosome 14"/>
</dbReference>
<feature type="domain" description="Clp1 P-loop" evidence="10">
    <location>
        <begin position="199"/>
        <end position="267"/>
    </location>
</feature>
<keyword evidence="14" id="KW-1185">Reference proteome</keyword>
<evidence type="ECO:0000259" key="12">
    <source>
        <dbReference type="Pfam" id="PF25467"/>
    </source>
</evidence>
<comment type="caution">
    <text evidence="13">The sequence shown here is derived from an EMBL/GenBank/DDBJ whole genome shotgun (WGS) entry which is preliminary data.</text>
</comment>